<evidence type="ECO:0000256" key="2">
    <source>
        <dbReference type="ARBA" id="ARBA00022729"/>
    </source>
</evidence>
<dbReference type="GeneID" id="303190125"/>
<gene>
    <name evidence="4" type="ORF">CIK83_14455</name>
</gene>
<dbReference type="Proteomes" id="UP000252479">
    <property type="component" value="Unassembled WGS sequence"/>
</dbReference>
<evidence type="ECO:0000256" key="1">
    <source>
        <dbReference type="ARBA" id="ARBA00008490"/>
    </source>
</evidence>
<reference evidence="4 5" key="1">
    <citation type="journal article" date="2017" name="Elife">
        <title>Extensive horizontal gene transfer in cheese-associated bacteria.</title>
        <authorList>
            <person name="Bonham K.S."/>
            <person name="Wolfe B.E."/>
            <person name="Dutton R.J."/>
        </authorList>
    </citation>
    <scope>NUCLEOTIDE SEQUENCE [LARGE SCALE GENOMIC DNA]</scope>
    <source>
        <strain evidence="4 5">JB196</strain>
    </source>
</reference>
<keyword evidence="5" id="KW-1185">Reference proteome</keyword>
<protein>
    <recommendedName>
        <fullName evidence="3">UPF0319 protein CIK83_14455</fullName>
    </recommendedName>
</protein>
<dbReference type="HAMAP" id="MF_00789">
    <property type="entry name" value="UPF0319"/>
    <property type="match status" value="1"/>
</dbReference>
<organism evidence="4 5">
    <name type="scientific">Vibrio casei</name>
    <dbReference type="NCBI Taxonomy" id="673372"/>
    <lineage>
        <taxon>Bacteria</taxon>
        <taxon>Pseudomonadati</taxon>
        <taxon>Pseudomonadota</taxon>
        <taxon>Gammaproteobacteria</taxon>
        <taxon>Vibrionales</taxon>
        <taxon>Vibrionaceae</taxon>
        <taxon>Vibrio</taxon>
    </lineage>
</organism>
<dbReference type="RefSeq" id="WP_086960089.1">
    <property type="nucleotide sequence ID" value="NZ_AP018681.1"/>
</dbReference>
<proteinExistence type="inferred from homology"/>
<evidence type="ECO:0000256" key="3">
    <source>
        <dbReference type="HAMAP-Rule" id="MF_00789"/>
    </source>
</evidence>
<comment type="similarity">
    <text evidence="1 3">Belongs to the UPF0319 family.</text>
</comment>
<dbReference type="PANTHER" id="PTHR38108:SF1">
    <property type="entry name" value="UPF0319 PROTEIN YCCT"/>
    <property type="match status" value="1"/>
</dbReference>
<feature type="chain" id="PRO_5017092002" description="UPF0319 protein CIK83_14455" evidence="3">
    <location>
        <begin position="25"/>
        <end position="213"/>
    </location>
</feature>
<evidence type="ECO:0000313" key="5">
    <source>
        <dbReference type="Proteomes" id="UP000252479"/>
    </source>
</evidence>
<comment type="caution">
    <text evidence="4">The sequence shown here is derived from an EMBL/GenBank/DDBJ whole genome shotgun (WGS) entry which is preliminary data.</text>
</comment>
<keyword evidence="2 3" id="KW-0732">Signal</keyword>
<feature type="signal peptide" evidence="3">
    <location>
        <begin position="1"/>
        <end position="24"/>
    </location>
</feature>
<dbReference type="AlphaFoldDB" id="A0A368LJ13"/>
<sequence length="213" mass="23711" precursor="true">MSFKHFILQPLAIAFIGFSASAAADVTITFPTDVEMLAVNSEKPEMNGGVFASTKSITLPDGENQIVFRYTPVFHEGGERNAVNTNAIITKFTVSNTELTLEVPQYRSADNAKEFDKNPTWKLVDDKGNPVDVKQDKLIKNGVQLGRQYDTESVAYNKKGGIAAIIPASTAANIQVPVNSQYKTTEEQMLHYWYDKADKETKQRFIQSIIQVK</sequence>
<dbReference type="PANTHER" id="PTHR38108">
    <property type="entry name" value="UPF0319 PROTEIN YCCT"/>
    <property type="match status" value="1"/>
</dbReference>
<dbReference type="OrthoDB" id="7058190at2"/>
<dbReference type="EMBL" id="QPGL01000002">
    <property type="protein sequence ID" value="RCS70615.1"/>
    <property type="molecule type" value="Genomic_DNA"/>
</dbReference>
<dbReference type="InterPro" id="IPR018635">
    <property type="entry name" value="UPF0319"/>
</dbReference>
<name>A0A368LJ13_9VIBR</name>
<dbReference type="Pfam" id="PF09829">
    <property type="entry name" value="DUF2057"/>
    <property type="match status" value="1"/>
</dbReference>
<accession>A0A368LJ13</accession>
<evidence type="ECO:0000313" key="4">
    <source>
        <dbReference type="EMBL" id="RCS70615.1"/>
    </source>
</evidence>